<evidence type="ECO:0000259" key="9">
    <source>
        <dbReference type="PROSITE" id="PS51781"/>
    </source>
</evidence>
<dbReference type="PROSITE" id="PS51257">
    <property type="entry name" value="PROKAR_LIPOPROTEIN"/>
    <property type="match status" value="1"/>
</dbReference>
<accession>A0ABS5XIY7</accession>
<evidence type="ECO:0000313" key="11">
    <source>
        <dbReference type="Proteomes" id="UP001519667"/>
    </source>
</evidence>
<keyword evidence="6" id="KW-0175">Coiled coil</keyword>
<name>A0ABS5XIY7_9GAMM</name>
<evidence type="ECO:0000256" key="7">
    <source>
        <dbReference type="SAM" id="Phobius"/>
    </source>
</evidence>
<dbReference type="EMBL" id="JAGTIS010000006">
    <property type="protein sequence ID" value="MBT8767030.1"/>
    <property type="molecule type" value="Genomic_DNA"/>
</dbReference>
<dbReference type="PROSITE" id="PS51781">
    <property type="entry name" value="SH3B"/>
    <property type="match status" value="1"/>
</dbReference>
<keyword evidence="11" id="KW-1185">Reference proteome</keyword>
<dbReference type="Pfam" id="PF08239">
    <property type="entry name" value="SH3_3"/>
    <property type="match status" value="1"/>
</dbReference>
<dbReference type="InterPro" id="IPR003646">
    <property type="entry name" value="SH3-like_bac-type"/>
</dbReference>
<sequence>MSLSRHFTACVFPLQTLALGACLLGGLLATGAPAQAEDTAGNARWVSDSLNTYVRSGPTDGYRIVGTLTSGQKVELLGTQGDYSQVRGENGNTVWIPSRDLQEMPGQAERLPQLEQKVAELSAELEGINDTWKTRVQGMQETLDSRKVLIDELQAARTTLDSKLSEARSEVRELEAQLGEENQHVLMRYMLYGGGIAGAGLFAGLLLPTLLRVRRKRNDQWI</sequence>
<dbReference type="RefSeq" id="WP_215375023.1">
    <property type="nucleotide sequence ID" value="NZ_JAGTIS010000006.1"/>
</dbReference>
<proteinExistence type="predicted"/>
<feature type="chain" id="PRO_5045875710" evidence="8">
    <location>
        <begin position="37"/>
        <end position="222"/>
    </location>
</feature>
<evidence type="ECO:0000256" key="5">
    <source>
        <dbReference type="ARBA" id="ARBA00023136"/>
    </source>
</evidence>
<evidence type="ECO:0000256" key="8">
    <source>
        <dbReference type="SAM" id="SignalP"/>
    </source>
</evidence>
<dbReference type="Proteomes" id="UP001519667">
    <property type="component" value="Unassembled WGS sequence"/>
</dbReference>
<organism evidence="10 11">
    <name type="scientific">Metapseudomonas boanensis</name>
    <dbReference type="NCBI Taxonomy" id="2822138"/>
    <lineage>
        <taxon>Bacteria</taxon>
        <taxon>Pseudomonadati</taxon>
        <taxon>Pseudomonadota</taxon>
        <taxon>Gammaproteobacteria</taxon>
        <taxon>Pseudomonadales</taxon>
        <taxon>Pseudomonadaceae</taxon>
        <taxon>Metapseudomonas</taxon>
    </lineage>
</organism>
<evidence type="ECO:0000256" key="4">
    <source>
        <dbReference type="ARBA" id="ARBA00022989"/>
    </source>
</evidence>
<dbReference type="Gene3D" id="2.30.30.40">
    <property type="entry name" value="SH3 Domains"/>
    <property type="match status" value="1"/>
</dbReference>
<protein>
    <submittedName>
        <fullName evidence="10">SH3 domain-containing protein</fullName>
    </submittedName>
</protein>
<feature type="transmembrane region" description="Helical" evidence="7">
    <location>
        <begin position="189"/>
        <end position="211"/>
    </location>
</feature>
<reference evidence="10 11" key="1">
    <citation type="submission" date="2021-04" db="EMBL/GenBank/DDBJ databases">
        <title>Pseudomonas boanensis sp. nov., a bacterium isolated from river water used for household purposes in Boane District, Mozambique.</title>
        <authorList>
            <person name="Nicklasson M."/>
            <person name="Martin-Rodriguez A.J."/>
            <person name="Thorell K."/>
            <person name="Neves L."/>
            <person name="Mussagy A."/>
            <person name="Rydberg H.A."/>
            <person name="Hernroth B."/>
            <person name="Svensson-Stadler L."/>
            <person name="Sjoling A."/>
        </authorList>
    </citation>
    <scope>NUCLEOTIDE SEQUENCE [LARGE SCALE GENOMIC DNA]</scope>
    <source>
        <strain evidence="10 11">DB1</strain>
    </source>
</reference>
<dbReference type="SMART" id="SM00287">
    <property type="entry name" value="SH3b"/>
    <property type="match status" value="1"/>
</dbReference>
<evidence type="ECO:0000313" key="10">
    <source>
        <dbReference type="EMBL" id="MBT8767030.1"/>
    </source>
</evidence>
<keyword evidence="2 7" id="KW-0812">Transmembrane</keyword>
<evidence type="ECO:0000256" key="1">
    <source>
        <dbReference type="ARBA" id="ARBA00004167"/>
    </source>
</evidence>
<dbReference type="InterPro" id="IPR016476">
    <property type="entry name" value="SH3_dom_pro"/>
</dbReference>
<comment type="caution">
    <text evidence="10">The sequence shown here is derived from an EMBL/GenBank/DDBJ whole genome shotgun (WGS) entry which is preliminary data.</text>
</comment>
<gene>
    <name evidence="10" type="ORF">J7302_12995</name>
</gene>
<feature type="coiled-coil region" evidence="6">
    <location>
        <begin position="111"/>
        <end position="184"/>
    </location>
</feature>
<evidence type="ECO:0000256" key="3">
    <source>
        <dbReference type="ARBA" id="ARBA00022729"/>
    </source>
</evidence>
<evidence type="ECO:0000256" key="2">
    <source>
        <dbReference type="ARBA" id="ARBA00022692"/>
    </source>
</evidence>
<feature type="signal peptide" evidence="8">
    <location>
        <begin position="1"/>
        <end position="36"/>
    </location>
</feature>
<dbReference type="PIRSF" id="PIRSF006158">
    <property type="entry name" value="UCP006158_SH3"/>
    <property type="match status" value="1"/>
</dbReference>
<keyword evidence="3 8" id="KW-0732">Signal</keyword>
<evidence type="ECO:0000256" key="6">
    <source>
        <dbReference type="SAM" id="Coils"/>
    </source>
</evidence>
<comment type="subcellular location">
    <subcellularLocation>
        <location evidence="1">Membrane</location>
        <topology evidence="1">Single-pass membrane protein</topology>
    </subcellularLocation>
</comment>
<keyword evidence="5 7" id="KW-0472">Membrane</keyword>
<feature type="domain" description="SH3b" evidence="9">
    <location>
        <begin position="41"/>
        <end position="105"/>
    </location>
</feature>
<dbReference type="NCBIfam" id="TIGR04211">
    <property type="entry name" value="SH3_and_anchor"/>
    <property type="match status" value="1"/>
</dbReference>
<keyword evidence="4 7" id="KW-1133">Transmembrane helix</keyword>